<feature type="chain" id="PRO_5011649508" evidence="1">
    <location>
        <begin position="22"/>
        <end position="248"/>
    </location>
</feature>
<name>A0A1G8E5K0_9FLAO</name>
<evidence type="ECO:0000256" key="1">
    <source>
        <dbReference type="SAM" id="SignalP"/>
    </source>
</evidence>
<dbReference type="STRING" id="262004.SAMN04489796_103394"/>
<keyword evidence="1" id="KW-0732">Signal</keyword>
<proteinExistence type="predicted"/>
<dbReference type="RefSeq" id="WP_092467886.1">
    <property type="nucleotide sequence ID" value="NZ_FNCZ01000003.1"/>
</dbReference>
<dbReference type="AlphaFoldDB" id="A0A1G8E5K0"/>
<evidence type="ECO:0000313" key="3">
    <source>
        <dbReference type="Proteomes" id="UP000199492"/>
    </source>
</evidence>
<protein>
    <submittedName>
        <fullName evidence="2">Uncharacterized protein</fullName>
    </submittedName>
</protein>
<accession>A0A1G8E5K0</accession>
<organism evidence="2 3">
    <name type="scientific">Winogradskyella thalassocola</name>
    <dbReference type="NCBI Taxonomy" id="262004"/>
    <lineage>
        <taxon>Bacteria</taxon>
        <taxon>Pseudomonadati</taxon>
        <taxon>Bacteroidota</taxon>
        <taxon>Flavobacteriia</taxon>
        <taxon>Flavobacteriales</taxon>
        <taxon>Flavobacteriaceae</taxon>
        <taxon>Winogradskyella</taxon>
    </lineage>
</organism>
<evidence type="ECO:0000313" key="2">
    <source>
        <dbReference type="EMBL" id="SDH65226.1"/>
    </source>
</evidence>
<sequence length="248" mass="28095">MKTSYIIAFIFCIFCSTTVFAQVIKDKETKSIRIPAVESKTKKDSALVKVKVAPILKKEDEKSSGNSKNNEEKFVIRETEKPFSMTENDGLKSPGEIYEKRWNKEAVKGGIVRTMSDQFLGEFKIDAEFVNIICRDFGAEDGDKVSIFLNGDLMYDNLLLTNNYRRVNIDLVDGKNTIEIKALNEGEVAPNTGEFLIHDDSGNLVSSKQWNLYKGVKAIIIFYNQKIVIKPKDVIEVEEKDEKTTSNN</sequence>
<gene>
    <name evidence="2" type="ORF">SAMN04489796_103394</name>
</gene>
<dbReference type="Proteomes" id="UP000199492">
    <property type="component" value="Unassembled WGS sequence"/>
</dbReference>
<keyword evidence="3" id="KW-1185">Reference proteome</keyword>
<dbReference type="EMBL" id="FNCZ01000003">
    <property type="protein sequence ID" value="SDH65226.1"/>
    <property type="molecule type" value="Genomic_DNA"/>
</dbReference>
<feature type="signal peptide" evidence="1">
    <location>
        <begin position="1"/>
        <end position="21"/>
    </location>
</feature>
<reference evidence="3" key="1">
    <citation type="submission" date="2016-10" db="EMBL/GenBank/DDBJ databases">
        <authorList>
            <person name="Varghese N."/>
            <person name="Submissions S."/>
        </authorList>
    </citation>
    <scope>NUCLEOTIDE SEQUENCE [LARGE SCALE GENOMIC DNA]</scope>
    <source>
        <strain evidence="3">DSM 15363</strain>
    </source>
</reference>
<dbReference type="OrthoDB" id="1148517at2"/>